<gene>
    <name evidence="2" type="primary">hslO_5</name>
    <name evidence="1" type="synonym">hslO_6</name>
    <name evidence="2" type="ORF">CM83_18055</name>
    <name evidence="1" type="ORF">CM83_18060</name>
    <name evidence="3" type="ORF">g.54250</name>
</gene>
<evidence type="ECO:0000313" key="1">
    <source>
        <dbReference type="EMBL" id="JAG06357.1"/>
    </source>
</evidence>
<dbReference type="GO" id="GO:0051082">
    <property type="term" value="F:unfolded protein binding"/>
    <property type="evidence" value="ECO:0007669"/>
    <property type="project" value="InterPro"/>
</dbReference>
<proteinExistence type="predicted"/>
<name>A0A0A9WIK7_LYGHE</name>
<dbReference type="EMBL" id="GDHC01005673">
    <property type="protein sequence ID" value="JAQ12956.1"/>
    <property type="molecule type" value="Transcribed_RNA"/>
</dbReference>
<protein>
    <submittedName>
        <fullName evidence="2">33 kDa chaperonin</fullName>
    </submittedName>
</protein>
<sequence length="111" mass="12974">MEQYMQEHSVGQYVLQALQQPVPQTYVELERQWFRTSVLRYRPVHFFCRCFLQNQVHTVLGSCPDAVLAQLVEDGGGDFTCEYCSQRTTFSRDDVLQVLQQRRSAAPVERQ</sequence>
<dbReference type="Gene3D" id="3.90.1280.10">
    <property type="entry name" value="HSP33 redox switch-like"/>
    <property type="match status" value="1"/>
</dbReference>
<evidence type="ECO:0000313" key="2">
    <source>
        <dbReference type="EMBL" id="JAG06358.1"/>
    </source>
</evidence>
<reference evidence="3" key="3">
    <citation type="journal article" date="2016" name="Gigascience">
        <title>De novo construction of an expanded transcriptome assembly for the western tarnished plant bug, Lygus hesperus.</title>
        <authorList>
            <person name="Tassone E.E."/>
            <person name="Geib S.M."/>
            <person name="Hall B."/>
            <person name="Fabrick J.A."/>
            <person name="Brent C.S."/>
            <person name="Hull J.J."/>
        </authorList>
    </citation>
    <scope>NUCLEOTIDE SEQUENCE</scope>
</reference>
<dbReference type="InterPro" id="IPR000397">
    <property type="entry name" value="Heat_shock_Hsp33"/>
</dbReference>
<organism evidence="2">
    <name type="scientific">Lygus hesperus</name>
    <name type="common">Western plant bug</name>
    <dbReference type="NCBI Taxonomy" id="30085"/>
    <lineage>
        <taxon>Eukaryota</taxon>
        <taxon>Metazoa</taxon>
        <taxon>Ecdysozoa</taxon>
        <taxon>Arthropoda</taxon>
        <taxon>Hexapoda</taxon>
        <taxon>Insecta</taxon>
        <taxon>Pterygota</taxon>
        <taxon>Neoptera</taxon>
        <taxon>Paraneoptera</taxon>
        <taxon>Hemiptera</taxon>
        <taxon>Heteroptera</taxon>
        <taxon>Panheteroptera</taxon>
        <taxon>Cimicomorpha</taxon>
        <taxon>Miridae</taxon>
        <taxon>Mirini</taxon>
        <taxon>Lygus</taxon>
    </lineage>
</organism>
<dbReference type="EMBL" id="GBHO01037246">
    <property type="protein sequence ID" value="JAG06358.1"/>
    <property type="molecule type" value="Transcribed_RNA"/>
</dbReference>
<dbReference type="AlphaFoldDB" id="A0A0A9WIK7"/>
<evidence type="ECO:0000313" key="3">
    <source>
        <dbReference type="EMBL" id="JAQ12956.1"/>
    </source>
</evidence>
<reference evidence="2" key="2">
    <citation type="submission" date="2014-07" db="EMBL/GenBank/DDBJ databases">
        <authorList>
            <person name="Hull J."/>
        </authorList>
    </citation>
    <scope>NUCLEOTIDE SEQUENCE</scope>
</reference>
<dbReference type="GO" id="GO:0005737">
    <property type="term" value="C:cytoplasm"/>
    <property type="evidence" value="ECO:0007669"/>
    <property type="project" value="InterPro"/>
</dbReference>
<accession>A0A0A9WIK7</accession>
<dbReference type="InterPro" id="IPR016154">
    <property type="entry name" value="Heat_shock_Hsp33_C"/>
</dbReference>
<dbReference type="GO" id="GO:0006457">
    <property type="term" value="P:protein folding"/>
    <property type="evidence" value="ECO:0007669"/>
    <property type="project" value="InterPro"/>
</dbReference>
<reference evidence="2" key="1">
    <citation type="journal article" date="2014" name="PLoS ONE">
        <title>Transcriptome-Based Identification of ABC Transporters in the Western Tarnished Plant Bug Lygus hesperus.</title>
        <authorList>
            <person name="Hull J.J."/>
            <person name="Chaney K."/>
            <person name="Geib S.M."/>
            <person name="Fabrick J.A."/>
            <person name="Brent C.S."/>
            <person name="Walsh D."/>
            <person name="Lavine L.C."/>
        </authorList>
    </citation>
    <scope>NUCLEOTIDE SEQUENCE</scope>
</reference>
<dbReference type="SUPFAM" id="SSF118352">
    <property type="entry name" value="HSP33 redox switch-like"/>
    <property type="match status" value="1"/>
</dbReference>
<dbReference type="EMBL" id="GBHO01037247">
    <property type="protein sequence ID" value="JAG06357.1"/>
    <property type="molecule type" value="Transcribed_RNA"/>
</dbReference>
<dbReference type="Pfam" id="PF01430">
    <property type="entry name" value="HSP33"/>
    <property type="match status" value="1"/>
</dbReference>